<dbReference type="Pfam" id="PF02224">
    <property type="entry name" value="Cytidylate_kin"/>
    <property type="match status" value="1"/>
</dbReference>
<organism evidence="10 11">
    <name type="scientific">Kocuria atrinae</name>
    <dbReference type="NCBI Taxonomy" id="592377"/>
    <lineage>
        <taxon>Bacteria</taxon>
        <taxon>Bacillati</taxon>
        <taxon>Actinomycetota</taxon>
        <taxon>Actinomycetes</taxon>
        <taxon>Micrococcales</taxon>
        <taxon>Micrococcaceae</taxon>
        <taxon>Kocuria</taxon>
    </lineage>
</organism>
<evidence type="ECO:0000256" key="1">
    <source>
        <dbReference type="ARBA" id="ARBA00009427"/>
    </source>
</evidence>
<dbReference type="InterPro" id="IPR003136">
    <property type="entry name" value="Cytidylate_kin"/>
</dbReference>
<dbReference type="EMBL" id="BAAAQA010000001">
    <property type="protein sequence ID" value="GAA2107957.1"/>
    <property type="molecule type" value="Genomic_DNA"/>
</dbReference>
<name>A0ABN2XBA4_9MICC</name>
<gene>
    <name evidence="8" type="primary">cmk</name>
    <name evidence="10" type="ORF">GCM10009824_00880</name>
</gene>
<evidence type="ECO:0000256" key="8">
    <source>
        <dbReference type="HAMAP-Rule" id="MF_00238"/>
    </source>
</evidence>
<dbReference type="SUPFAM" id="SSF52540">
    <property type="entry name" value="P-loop containing nucleoside triphosphate hydrolases"/>
    <property type="match status" value="1"/>
</dbReference>
<feature type="binding site" evidence="8">
    <location>
        <begin position="16"/>
        <end position="24"/>
    </location>
    <ligand>
        <name>ATP</name>
        <dbReference type="ChEBI" id="CHEBI:30616"/>
    </ligand>
</feature>
<accession>A0ABN2XBA4</accession>
<protein>
    <recommendedName>
        <fullName evidence="8">Cytidylate kinase</fullName>
        <shortName evidence="8">CK</shortName>
        <ecNumber evidence="8">2.7.4.25</ecNumber>
    </recommendedName>
    <alternativeName>
        <fullName evidence="8">Cytidine monophosphate kinase</fullName>
        <shortName evidence="8">CMP kinase</shortName>
    </alternativeName>
</protein>
<comment type="caution">
    <text evidence="10">The sequence shown here is derived from an EMBL/GenBank/DDBJ whole genome shotgun (WGS) entry which is preliminary data.</text>
</comment>
<dbReference type="InterPro" id="IPR011994">
    <property type="entry name" value="Cytidylate_kinase_dom"/>
</dbReference>
<evidence type="ECO:0000256" key="5">
    <source>
        <dbReference type="ARBA" id="ARBA00022840"/>
    </source>
</evidence>
<dbReference type="PROSITE" id="PS50007">
    <property type="entry name" value="PIPLC_X_DOMAIN"/>
    <property type="match status" value="1"/>
</dbReference>
<proteinExistence type="inferred from homology"/>
<comment type="subcellular location">
    <subcellularLocation>
        <location evidence="8">Cytoplasm</location>
    </subcellularLocation>
</comment>
<evidence type="ECO:0000256" key="4">
    <source>
        <dbReference type="ARBA" id="ARBA00022777"/>
    </source>
</evidence>
<keyword evidence="8" id="KW-0963">Cytoplasm</keyword>
<keyword evidence="3 8" id="KW-0547">Nucleotide-binding</keyword>
<evidence type="ECO:0000259" key="9">
    <source>
        <dbReference type="Pfam" id="PF02224"/>
    </source>
</evidence>
<keyword evidence="5 8" id="KW-0067">ATP-binding</keyword>
<comment type="catalytic activity">
    <reaction evidence="6 8">
        <text>dCMP + ATP = dCDP + ADP</text>
        <dbReference type="Rhea" id="RHEA:25094"/>
        <dbReference type="ChEBI" id="CHEBI:30616"/>
        <dbReference type="ChEBI" id="CHEBI:57566"/>
        <dbReference type="ChEBI" id="CHEBI:58593"/>
        <dbReference type="ChEBI" id="CHEBI:456216"/>
        <dbReference type="EC" id="2.7.4.25"/>
    </reaction>
</comment>
<evidence type="ECO:0000313" key="10">
    <source>
        <dbReference type="EMBL" id="GAA2107957.1"/>
    </source>
</evidence>
<comment type="similarity">
    <text evidence="1 8">Belongs to the cytidylate kinase family. Type 1 subfamily.</text>
</comment>
<reference evidence="10 11" key="1">
    <citation type="journal article" date="2019" name="Int. J. Syst. Evol. Microbiol.">
        <title>The Global Catalogue of Microorganisms (GCM) 10K type strain sequencing project: providing services to taxonomists for standard genome sequencing and annotation.</title>
        <authorList>
            <consortium name="The Broad Institute Genomics Platform"/>
            <consortium name="The Broad Institute Genome Sequencing Center for Infectious Disease"/>
            <person name="Wu L."/>
            <person name="Ma J."/>
        </authorList>
    </citation>
    <scope>NUCLEOTIDE SEQUENCE [LARGE SCALE GENOMIC DNA]</scope>
    <source>
        <strain evidence="10 11">JCM 15914</strain>
    </source>
</reference>
<dbReference type="HAMAP" id="MF_00238">
    <property type="entry name" value="Cytidyl_kinase_type1"/>
    <property type="match status" value="1"/>
</dbReference>
<keyword evidence="11" id="KW-1185">Reference proteome</keyword>
<dbReference type="Proteomes" id="UP001500166">
    <property type="component" value="Unassembled WGS sequence"/>
</dbReference>
<dbReference type="NCBIfam" id="TIGR00017">
    <property type="entry name" value="cmk"/>
    <property type="match status" value="1"/>
</dbReference>
<evidence type="ECO:0000256" key="2">
    <source>
        <dbReference type="ARBA" id="ARBA00022679"/>
    </source>
</evidence>
<feature type="domain" description="Cytidylate kinase" evidence="9">
    <location>
        <begin position="12"/>
        <end position="221"/>
    </location>
</feature>
<comment type="catalytic activity">
    <reaction evidence="7 8">
        <text>CMP + ATP = CDP + ADP</text>
        <dbReference type="Rhea" id="RHEA:11600"/>
        <dbReference type="ChEBI" id="CHEBI:30616"/>
        <dbReference type="ChEBI" id="CHEBI:58069"/>
        <dbReference type="ChEBI" id="CHEBI:60377"/>
        <dbReference type="ChEBI" id="CHEBI:456216"/>
        <dbReference type="EC" id="2.7.4.25"/>
    </reaction>
</comment>
<evidence type="ECO:0000256" key="7">
    <source>
        <dbReference type="ARBA" id="ARBA00048478"/>
    </source>
</evidence>
<evidence type="ECO:0000256" key="3">
    <source>
        <dbReference type="ARBA" id="ARBA00022741"/>
    </source>
</evidence>
<keyword evidence="2 8" id="KW-0808">Transferase</keyword>
<dbReference type="EC" id="2.7.4.25" evidence="8"/>
<sequence>MDARDENARLVVAIDGPSGSGKSSVSKEVARRFNLAYLDTGAMYRAVTWWCLHTQVDLSDSDAIVEATRSVPLDMGTDPNGERITVDGQDVRSEIRGDDVTNNVSAIATTVPAREVLVAMQRQIVADSGHRMVAEGRDITTVVAPDATVRILLTASEEARLARRGKQLGAAASSNLKDQVVGRDAKDSTVVNFTEAQDGVHLLDSSELSMEQTVQGVIDLVIRTTETMTERAAGPDQSPGAPAQSK</sequence>
<dbReference type="RefSeq" id="WP_344223112.1">
    <property type="nucleotide sequence ID" value="NZ_BAAAQA010000001.1"/>
</dbReference>
<dbReference type="InterPro" id="IPR027417">
    <property type="entry name" value="P-loop_NTPase"/>
</dbReference>
<dbReference type="Gene3D" id="3.40.50.300">
    <property type="entry name" value="P-loop containing nucleotide triphosphate hydrolases"/>
    <property type="match status" value="1"/>
</dbReference>
<evidence type="ECO:0000256" key="6">
    <source>
        <dbReference type="ARBA" id="ARBA00047615"/>
    </source>
</evidence>
<evidence type="ECO:0000313" key="11">
    <source>
        <dbReference type="Proteomes" id="UP001500166"/>
    </source>
</evidence>
<keyword evidence="4 8" id="KW-0418">Kinase</keyword>